<evidence type="ECO:0000313" key="4">
    <source>
        <dbReference type="Proteomes" id="UP001240639"/>
    </source>
</evidence>
<name>A0ABT9HNQ7_9SPHN</name>
<dbReference type="RefSeq" id="WP_305932150.1">
    <property type="nucleotide sequence ID" value="NZ_JAVAIM010000001.1"/>
</dbReference>
<dbReference type="InterPro" id="IPR028098">
    <property type="entry name" value="Glyco_trans_4-like_N"/>
</dbReference>
<dbReference type="InterPro" id="IPR001296">
    <property type="entry name" value="Glyco_trans_1"/>
</dbReference>
<organism evidence="3 4">
    <name type="scientific">Qipengyuania profundimaris</name>
    <dbReference type="NCBI Taxonomy" id="3067652"/>
    <lineage>
        <taxon>Bacteria</taxon>
        <taxon>Pseudomonadati</taxon>
        <taxon>Pseudomonadota</taxon>
        <taxon>Alphaproteobacteria</taxon>
        <taxon>Sphingomonadales</taxon>
        <taxon>Erythrobacteraceae</taxon>
        <taxon>Qipengyuania</taxon>
    </lineage>
</organism>
<sequence length="377" mass="41279">MSAGRPRILHLHSTFAAGGKERRSVQLINAFGAKAKHTIVSAEPDRLGAADGIAKSIDVMVQPEFPSLKGLPLPGRLQRLAKAMKPYDLILTYNWGAMDAVMAHTLFKDVHGLPPLIHHEDGFDESELHRLKKRRTWYRRVALGRSSGLVVPSERLEEIALVDWQQPLGRVKRIPNGIDTKAFGMRPKKDALRLIKRPGEHWVGTLAGLRTIKNLPRLVRAFAPLPDEWQLVIVGEGEARDAILAEVDRLKINHRVHLPGSVADPARVIGLFDIFALSSDSEQFPLSVVEAMAAGLPIVAPAVGDIAGMVAEANEPYITSPGSEGGLQDVVAALAQSKDLRRQVGEANRAKAVAEFDEAKMVATYRRLFSSAMGREL</sequence>
<dbReference type="PANTHER" id="PTHR45947">
    <property type="entry name" value="SULFOQUINOVOSYL TRANSFERASE SQD2"/>
    <property type="match status" value="1"/>
</dbReference>
<keyword evidence="3" id="KW-0808">Transferase</keyword>
<evidence type="ECO:0000259" key="2">
    <source>
        <dbReference type="Pfam" id="PF13439"/>
    </source>
</evidence>
<dbReference type="Proteomes" id="UP001240639">
    <property type="component" value="Unassembled WGS sequence"/>
</dbReference>
<dbReference type="SUPFAM" id="SSF53756">
    <property type="entry name" value="UDP-Glycosyltransferase/glycogen phosphorylase"/>
    <property type="match status" value="1"/>
</dbReference>
<feature type="domain" description="Glycosyltransferase subfamily 4-like N-terminal" evidence="2">
    <location>
        <begin position="18"/>
        <end position="181"/>
    </location>
</feature>
<proteinExistence type="predicted"/>
<dbReference type="EC" id="2.4.-.-" evidence="3"/>
<dbReference type="InterPro" id="IPR050194">
    <property type="entry name" value="Glycosyltransferase_grp1"/>
</dbReference>
<dbReference type="GO" id="GO:0016757">
    <property type="term" value="F:glycosyltransferase activity"/>
    <property type="evidence" value="ECO:0007669"/>
    <property type="project" value="UniProtKB-KW"/>
</dbReference>
<protein>
    <submittedName>
        <fullName evidence="3">Glycosyltransferase</fullName>
        <ecNumber evidence="3">2.4.-.-</ecNumber>
    </submittedName>
</protein>
<accession>A0ABT9HNQ7</accession>
<dbReference type="PANTHER" id="PTHR45947:SF3">
    <property type="entry name" value="SULFOQUINOVOSYL TRANSFERASE SQD2"/>
    <property type="match status" value="1"/>
</dbReference>
<comment type="caution">
    <text evidence="3">The sequence shown here is derived from an EMBL/GenBank/DDBJ whole genome shotgun (WGS) entry which is preliminary data.</text>
</comment>
<dbReference type="Gene3D" id="3.40.50.2000">
    <property type="entry name" value="Glycogen Phosphorylase B"/>
    <property type="match status" value="2"/>
</dbReference>
<reference evidence="3 4" key="1">
    <citation type="submission" date="2023-08" db="EMBL/GenBank/DDBJ databases">
        <title>genomic of G39.</title>
        <authorList>
            <person name="Wang Y."/>
        </authorList>
    </citation>
    <scope>NUCLEOTIDE SEQUENCE [LARGE SCALE GENOMIC DNA]</scope>
    <source>
        <strain evidence="3 4">G39</strain>
    </source>
</reference>
<evidence type="ECO:0000259" key="1">
    <source>
        <dbReference type="Pfam" id="PF00534"/>
    </source>
</evidence>
<evidence type="ECO:0000313" key="3">
    <source>
        <dbReference type="EMBL" id="MDP4574778.1"/>
    </source>
</evidence>
<dbReference type="EMBL" id="JAVAIM010000001">
    <property type="protein sequence ID" value="MDP4574778.1"/>
    <property type="molecule type" value="Genomic_DNA"/>
</dbReference>
<feature type="domain" description="Glycosyl transferase family 1" evidence="1">
    <location>
        <begin position="204"/>
        <end position="350"/>
    </location>
</feature>
<keyword evidence="4" id="KW-1185">Reference proteome</keyword>
<dbReference type="Pfam" id="PF13439">
    <property type="entry name" value="Glyco_transf_4"/>
    <property type="match status" value="1"/>
</dbReference>
<dbReference type="Pfam" id="PF00534">
    <property type="entry name" value="Glycos_transf_1"/>
    <property type="match status" value="1"/>
</dbReference>
<keyword evidence="3" id="KW-0328">Glycosyltransferase</keyword>
<gene>
    <name evidence="3" type="ORF">Q9K02_06445</name>
</gene>
<dbReference type="CDD" id="cd03811">
    <property type="entry name" value="GT4_GT28_WabH-like"/>
    <property type="match status" value="1"/>
</dbReference>